<evidence type="ECO:0008006" key="3">
    <source>
        <dbReference type="Google" id="ProtNLM"/>
    </source>
</evidence>
<accession>A0ABR3ZRT0</accession>
<evidence type="ECO:0000313" key="1">
    <source>
        <dbReference type="EMBL" id="KAL1902194.1"/>
    </source>
</evidence>
<reference evidence="1 2" key="1">
    <citation type="journal article" date="2024" name="IMA Fungus">
        <title>IMA Genome - F19 : A genome assembly and annotation guide to empower mycologists, including annotated draft genome sequences of Ceratocystis pirilliformis, Diaporthe australafricana, Fusarium ophioides, Paecilomyces lecythidis, and Sporothrix stenoceras.</title>
        <authorList>
            <person name="Aylward J."/>
            <person name="Wilson A.M."/>
            <person name="Visagie C.M."/>
            <person name="Spraker J."/>
            <person name="Barnes I."/>
            <person name="Buitendag C."/>
            <person name="Ceriani C."/>
            <person name="Del Mar Angel L."/>
            <person name="du Plessis D."/>
            <person name="Fuchs T."/>
            <person name="Gasser K."/>
            <person name="Kramer D."/>
            <person name="Li W."/>
            <person name="Munsamy K."/>
            <person name="Piso A."/>
            <person name="Price J.L."/>
            <person name="Sonnekus B."/>
            <person name="Thomas C."/>
            <person name="van der Nest A."/>
            <person name="van Dijk A."/>
            <person name="van Heerden A."/>
            <person name="van Vuuren N."/>
            <person name="Yilmaz N."/>
            <person name="Duong T.A."/>
            <person name="van der Merwe N.A."/>
            <person name="Wingfield M.J."/>
            <person name="Wingfield B.D."/>
        </authorList>
    </citation>
    <scope>NUCLEOTIDE SEQUENCE [LARGE SCALE GENOMIC DNA]</scope>
    <source>
        <strain evidence="1 2">CMW 12675</strain>
    </source>
</reference>
<sequence length="430" mass="48985">MFQSKNVPADLLELLPPEILLAILVLLGHRERRALVYASPLTHAVYLANRRFLLQDYLESYFGSVMADVYVVYQLQMLQPCRSGYESAASSQYRMAAMHDIMNSYADNLALRDRHPGRWYQKRHGCYTAAYPRLSVAESTGMLSFFRSFVLPVRSRCIEWAIARMPRRVRKPCIMDGRNGLSSTEAMRTTRAVYRFQILSLLAGREPYDIACRELVAFFLDAIEPWEIAELVTVYSFASVIYRDVLSVFKRELDHRLPGLQITGTEGQQAVCERLVLCGLVPLRTVLLDTKDHSQLVPLLAAGSGWGWGISSSAPVWGSSWGMGLFRDRFPESLRTLARPKQAICREEMNARRCAFPFRGDGKSNAAPLAWTALWGDTYSNVSAWRVPLMLKIWGWAFWDAHTLEATGLLLAMRDEWQRRWGSVDPRDAV</sequence>
<organism evidence="1 2">
    <name type="scientific">Ceratocystis pirilliformis</name>
    <dbReference type="NCBI Taxonomy" id="259994"/>
    <lineage>
        <taxon>Eukaryota</taxon>
        <taxon>Fungi</taxon>
        <taxon>Dikarya</taxon>
        <taxon>Ascomycota</taxon>
        <taxon>Pezizomycotina</taxon>
        <taxon>Sordariomycetes</taxon>
        <taxon>Hypocreomycetidae</taxon>
        <taxon>Microascales</taxon>
        <taxon>Ceratocystidaceae</taxon>
        <taxon>Ceratocystis</taxon>
    </lineage>
</organism>
<dbReference type="Proteomes" id="UP001583280">
    <property type="component" value="Unassembled WGS sequence"/>
</dbReference>
<gene>
    <name evidence="1" type="ORF">Cpir12675_000094</name>
</gene>
<proteinExistence type="predicted"/>
<dbReference type="EMBL" id="JAWDJO010000001">
    <property type="protein sequence ID" value="KAL1902194.1"/>
    <property type="molecule type" value="Genomic_DNA"/>
</dbReference>
<name>A0ABR3ZRT0_9PEZI</name>
<protein>
    <recommendedName>
        <fullName evidence="3">F-box domain-containing protein</fullName>
    </recommendedName>
</protein>
<keyword evidence="2" id="KW-1185">Reference proteome</keyword>
<evidence type="ECO:0000313" key="2">
    <source>
        <dbReference type="Proteomes" id="UP001583280"/>
    </source>
</evidence>
<comment type="caution">
    <text evidence="1">The sequence shown here is derived from an EMBL/GenBank/DDBJ whole genome shotgun (WGS) entry which is preliminary data.</text>
</comment>